<dbReference type="PANTHER" id="PTHR38684:SF1">
    <property type="entry name" value="PROTEIN AMPE"/>
    <property type="match status" value="1"/>
</dbReference>
<name>A0A0W0W3R7_9GAMM</name>
<keyword evidence="3" id="KW-1185">Reference proteome</keyword>
<protein>
    <submittedName>
        <fullName evidence="2">Inner membrane protein AmpE</fullName>
    </submittedName>
</protein>
<dbReference type="STRING" id="454.Lisr_1062"/>
<dbReference type="RefSeq" id="WP_058501422.1">
    <property type="nucleotide sequence ID" value="NZ_CAAAJA010000001.1"/>
</dbReference>
<dbReference type="AlphaFoldDB" id="A0A0W0W3R7"/>
<keyword evidence="1" id="KW-0812">Transmembrane</keyword>
<evidence type="ECO:0000256" key="1">
    <source>
        <dbReference type="SAM" id="Phobius"/>
    </source>
</evidence>
<dbReference type="GO" id="GO:0046677">
    <property type="term" value="P:response to antibiotic"/>
    <property type="evidence" value="ECO:0007669"/>
    <property type="project" value="TreeGrafter"/>
</dbReference>
<reference evidence="2 3" key="1">
    <citation type="submission" date="2015-11" db="EMBL/GenBank/DDBJ databases">
        <title>Genomic analysis of 38 Legionella species identifies large and diverse effector repertoires.</title>
        <authorList>
            <person name="Burstein D."/>
            <person name="Amaro F."/>
            <person name="Zusman T."/>
            <person name="Lifshitz Z."/>
            <person name="Cohen O."/>
            <person name="Gilbert J.A."/>
            <person name="Pupko T."/>
            <person name="Shuman H.A."/>
            <person name="Segal G."/>
        </authorList>
    </citation>
    <scope>NUCLEOTIDE SEQUENCE [LARGE SCALE GENOMIC DNA]</scope>
    <source>
        <strain evidence="2 3">Bercovier 4</strain>
    </source>
</reference>
<keyword evidence="1" id="KW-0472">Membrane</keyword>
<dbReference type="InterPro" id="IPR052966">
    <property type="entry name" value="Beta-lactamase_Reg"/>
</dbReference>
<organism evidence="2 3">
    <name type="scientific">Legionella israelensis</name>
    <dbReference type="NCBI Taxonomy" id="454"/>
    <lineage>
        <taxon>Bacteria</taxon>
        <taxon>Pseudomonadati</taxon>
        <taxon>Pseudomonadota</taxon>
        <taxon>Gammaproteobacteria</taxon>
        <taxon>Legionellales</taxon>
        <taxon>Legionellaceae</taxon>
        <taxon>Legionella</taxon>
    </lineage>
</organism>
<proteinExistence type="predicted"/>
<comment type="caution">
    <text evidence="2">The sequence shown here is derived from an EMBL/GenBank/DDBJ whole genome shotgun (WGS) entry which is preliminary data.</text>
</comment>
<dbReference type="PATRIC" id="fig|454.4.peg.1141"/>
<dbReference type="Proteomes" id="UP000054761">
    <property type="component" value="Unassembled WGS sequence"/>
</dbReference>
<dbReference type="EMBL" id="LNYH01000052">
    <property type="protein sequence ID" value="KTD26851.1"/>
    <property type="molecule type" value="Genomic_DNA"/>
</dbReference>
<feature type="transmembrane region" description="Helical" evidence="1">
    <location>
        <begin position="232"/>
        <end position="252"/>
    </location>
</feature>
<evidence type="ECO:0000313" key="3">
    <source>
        <dbReference type="Proteomes" id="UP000054761"/>
    </source>
</evidence>
<accession>A0A0W0W3R7</accession>
<dbReference type="GO" id="GO:0005886">
    <property type="term" value="C:plasma membrane"/>
    <property type="evidence" value="ECO:0007669"/>
    <property type="project" value="TreeGrafter"/>
</dbReference>
<gene>
    <name evidence="2" type="ORF">Lisr_1062</name>
</gene>
<sequence>MKLLVIVLCLFSERFLIHTASFNRFSWFKEYYSFIARNLQPLGALSAPGWLLIGLILPIVIISALVLFFLEDVFYGFFGLILNIIILYYCLGPQNPFYPINEKKVNARGADQNTVSGRYLVEVNGQLFAVLFWYILTGPLGIIIYRTISLSQDYEPVAAKAKLIIAWLDWLPARMTALFYMLVGNFQRGAHYFAKYFTGGPAKNNAMLSECGIAAASIEGDKTASISAAENLVEHSVIVFLVFLALFTLAAWL</sequence>
<keyword evidence="1" id="KW-1133">Transmembrane helix</keyword>
<feature type="transmembrane region" description="Helical" evidence="1">
    <location>
        <begin position="127"/>
        <end position="145"/>
    </location>
</feature>
<feature type="transmembrane region" description="Helical" evidence="1">
    <location>
        <begin position="73"/>
        <end position="91"/>
    </location>
</feature>
<dbReference type="PANTHER" id="PTHR38684">
    <property type="entry name" value="PROTEIN AMPE"/>
    <property type="match status" value="1"/>
</dbReference>
<dbReference type="OrthoDB" id="9811967at2"/>
<feature type="transmembrane region" description="Helical" evidence="1">
    <location>
        <begin position="43"/>
        <end position="66"/>
    </location>
</feature>
<evidence type="ECO:0000313" key="2">
    <source>
        <dbReference type="EMBL" id="KTD26851.1"/>
    </source>
</evidence>